<keyword evidence="9 10" id="KW-0407">Ion channel</keyword>
<dbReference type="SUPFAM" id="SSF81330">
    <property type="entry name" value="Gated mechanosensitive channel"/>
    <property type="match status" value="1"/>
</dbReference>
<evidence type="ECO:0000313" key="12">
    <source>
        <dbReference type="Proteomes" id="UP000010798"/>
    </source>
</evidence>
<evidence type="ECO:0000256" key="9">
    <source>
        <dbReference type="ARBA" id="ARBA00023303"/>
    </source>
</evidence>
<dbReference type="STRING" id="886293.Sinac_7007"/>
<accession>L0DP76</accession>
<feature type="transmembrane region" description="Helical" evidence="10">
    <location>
        <begin position="81"/>
        <end position="103"/>
    </location>
</feature>
<reference evidence="11 12" key="1">
    <citation type="submission" date="2012-02" db="EMBL/GenBank/DDBJ databases">
        <title>Complete sequence of chromosome of Singulisphaera acidiphila DSM 18658.</title>
        <authorList>
            <consortium name="US DOE Joint Genome Institute (JGI-PGF)"/>
            <person name="Lucas S."/>
            <person name="Copeland A."/>
            <person name="Lapidus A."/>
            <person name="Glavina del Rio T."/>
            <person name="Dalin E."/>
            <person name="Tice H."/>
            <person name="Bruce D."/>
            <person name="Goodwin L."/>
            <person name="Pitluck S."/>
            <person name="Peters L."/>
            <person name="Ovchinnikova G."/>
            <person name="Chertkov O."/>
            <person name="Kyrpides N."/>
            <person name="Mavromatis K."/>
            <person name="Ivanova N."/>
            <person name="Brettin T."/>
            <person name="Detter J.C."/>
            <person name="Han C."/>
            <person name="Larimer F."/>
            <person name="Land M."/>
            <person name="Hauser L."/>
            <person name="Markowitz V."/>
            <person name="Cheng J.-F."/>
            <person name="Hugenholtz P."/>
            <person name="Woyke T."/>
            <person name="Wu D."/>
            <person name="Tindall B."/>
            <person name="Pomrenke H."/>
            <person name="Brambilla E."/>
            <person name="Klenk H.-P."/>
            <person name="Eisen J.A."/>
        </authorList>
    </citation>
    <scope>NUCLEOTIDE SEQUENCE [LARGE SCALE GENOMIC DNA]</scope>
    <source>
        <strain evidence="12">ATCC BAA-1392 / DSM 18658 / VKM B-2454 / MOB10</strain>
    </source>
</reference>
<keyword evidence="12" id="KW-1185">Reference proteome</keyword>
<comment type="function">
    <text evidence="10">Channel that opens in response to stretch forces in the membrane lipid bilayer. May participate in the regulation of osmotic pressure changes within the cell.</text>
</comment>
<dbReference type="InterPro" id="IPR037673">
    <property type="entry name" value="MSC/AndL"/>
</dbReference>
<keyword evidence="10" id="KW-0997">Cell inner membrane</keyword>
<dbReference type="PANTHER" id="PTHR30266:SF2">
    <property type="entry name" value="LARGE-CONDUCTANCE MECHANOSENSITIVE CHANNEL"/>
    <property type="match status" value="1"/>
</dbReference>
<dbReference type="eggNOG" id="COG1970">
    <property type="taxonomic scope" value="Bacteria"/>
</dbReference>
<organism evidence="11 12">
    <name type="scientific">Singulisphaera acidiphila (strain ATCC BAA-1392 / DSM 18658 / VKM B-2454 / MOB10)</name>
    <dbReference type="NCBI Taxonomy" id="886293"/>
    <lineage>
        <taxon>Bacteria</taxon>
        <taxon>Pseudomonadati</taxon>
        <taxon>Planctomycetota</taxon>
        <taxon>Planctomycetia</taxon>
        <taxon>Isosphaerales</taxon>
        <taxon>Isosphaeraceae</taxon>
        <taxon>Singulisphaera</taxon>
    </lineage>
</organism>
<evidence type="ECO:0000313" key="11">
    <source>
        <dbReference type="EMBL" id="AGA31062.1"/>
    </source>
</evidence>
<dbReference type="Pfam" id="PF01741">
    <property type="entry name" value="MscL"/>
    <property type="match status" value="1"/>
</dbReference>
<keyword evidence="3 10" id="KW-0813">Transport</keyword>
<evidence type="ECO:0000256" key="4">
    <source>
        <dbReference type="ARBA" id="ARBA00022475"/>
    </source>
</evidence>
<name>L0DP76_SINAD</name>
<dbReference type="Proteomes" id="UP000010798">
    <property type="component" value="Chromosome"/>
</dbReference>
<dbReference type="RefSeq" id="WP_015250134.1">
    <property type="nucleotide sequence ID" value="NC_019892.1"/>
</dbReference>
<evidence type="ECO:0000256" key="7">
    <source>
        <dbReference type="ARBA" id="ARBA00023065"/>
    </source>
</evidence>
<gene>
    <name evidence="10" type="primary">mscL</name>
    <name evidence="11" type="ordered locus">Sinac_7007</name>
</gene>
<dbReference type="Gene3D" id="1.10.1200.120">
    <property type="entry name" value="Large-conductance mechanosensitive channel, MscL, domain 1"/>
    <property type="match status" value="1"/>
</dbReference>
<dbReference type="GO" id="GO:0005886">
    <property type="term" value="C:plasma membrane"/>
    <property type="evidence" value="ECO:0007669"/>
    <property type="project" value="UniProtKB-SubCell"/>
</dbReference>
<comment type="similarity">
    <text evidence="2 10">Belongs to the MscL family.</text>
</comment>
<dbReference type="NCBIfam" id="TIGR00220">
    <property type="entry name" value="mscL"/>
    <property type="match status" value="1"/>
</dbReference>
<sequence length="150" mass="16351">MDIKHLDPKKQASALIDEFKKFAFKGNVIDLAVGVIIGAAFGKIVTSLVDHIVMPIIGVILPGRSGYQGWKLLIHGKEIPYGLFLGDVVNFLIVAMALFLFIVKFLGWILKSKKEEAQAPPPLTKEQQLLSEIRDLLKQQASATGPGATS</sequence>
<dbReference type="InterPro" id="IPR019823">
    <property type="entry name" value="Mechanosensitive_channel_CS"/>
</dbReference>
<keyword evidence="8 10" id="KW-0472">Membrane</keyword>
<dbReference type="PROSITE" id="PS01327">
    <property type="entry name" value="MSCL"/>
    <property type="match status" value="1"/>
</dbReference>
<proteinExistence type="inferred from homology"/>
<dbReference type="PANTHER" id="PTHR30266">
    <property type="entry name" value="MECHANOSENSITIVE CHANNEL MSCL"/>
    <property type="match status" value="1"/>
</dbReference>
<evidence type="ECO:0000256" key="10">
    <source>
        <dbReference type="HAMAP-Rule" id="MF_00115"/>
    </source>
</evidence>
<dbReference type="HAMAP" id="MF_00115">
    <property type="entry name" value="MscL"/>
    <property type="match status" value="1"/>
</dbReference>
<keyword evidence="4 10" id="KW-1003">Cell membrane</keyword>
<dbReference type="AlphaFoldDB" id="L0DP76"/>
<comment type="subcellular location">
    <subcellularLocation>
        <location evidence="10">Cell inner membrane</location>
        <topology evidence="10">Multi-pass membrane protein</topology>
    </subcellularLocation>
    <subcellularLocation>
        <location evidence="1">Cell membrane</location>
        <topology evidence="1">Multi-pass membrane protein</topology>
    </subcellularLocation>
</comment>
<keyword evidence="7 10" id="KW-0406">Ion transport</keyword>
<evidence type="ECO:0000256" key="3">
    <source>
        <dbReference type="ARBA" id="ARBA00022448"/>
    </source>
</evidence>
<evidence type="ECO:0000256" key="1">
    <source>
        <dbReference type="ARBA" id="ARBA00004651"/>
    </source>
</evidence>
<evidence type="ECO:0000256" key="2">
    <source>
        <dbReference type="ARBA" id="ARBA00007254"/>
    </source>
</evidence>
<keyword evidence="6 10" id="KW-1133">Transmembrane helix</keyword>
<dbReference type="EMBL" id="CP003364">
    <property type="protein sequence ID" value="AGA31062.1"/>
    <property type="molecule type" value="Genomic_DNA"/>
</dbReference>
<evidence type="ECO:0000256" key="6">
    <source>
        <dbReference type="ARBA" id="ARBA00022989"/>
    </source>
</evidence>
<dbReference type="InterPro" id="IPR001185">
    <property type="entry name" value="MS_channel"/>
</dbReference>
<comment type="subunit">
    <text evidence="10">Homopentamer.</text>
</comment>
<dbReference type="PRINTS" id="PR01264">
    <property type="entry name" value="MECHCHANNEL"/>
</dbReference>
<dbReference type="GO" id="GO:0008381">
    <property type="term" value="F:mechanosensitive monoatomic ion channel activity"/>
    <property type="evidence" value="ECO:0007669"/>
    <property type="project" value="UniProtKB-UniRule"/>
</dbReference>
<dbReference type="KEGG" id="saci:Sinac_7007"/>
<keyword evidence="5 10" id="KW-0812">Transmembrane</keyword>
<dbReference type="HOGENOM" id="CLU_095787_0_0_0"/>
<feature type="transmembrane region" description="Helical" evidence="10">
    <location>
        <begin position="28"/>
        <end position="61"/>
    </location>
</feature>
<dbReference type="InterPro" id="IPR036019">
    <property type="entry name" value="MscL_channel"/>
</dbReference>
<protein>
    <recommendedName>
        <fullName evidence="10">Large-conductance mechanosensitive channel</fullName>
    </recommendedName>
</protein>
<evidence type="ECO:0000256" key="5">
    <source>
        <dbReference type="ARBA" id="ARBA00022692"/>
    </source>
</evidence>
<evidence type="ECO:0000256" key="8">
    <source>
        <dbReference type="ARBA" id="ARBA00023136"/>
    </source>
</evidence>